<feature type="transmembrane region" description="Helical" evidence="1">
    <location>
        <begin position="7"/>
        <end position="30"/>
    </location>
</feature>
<sequence>MAITKHGYGAIAMVTIGTLYNAVAMILPMWTVNTTVNSALTAEVASTNFKAGLMSFCIDSELTNSSTTLDHCFFYKFGSGYQDLSVINETVWPTYSEYATCEGYSKAGDVSDAERLKYATVLATAAGMDAEQFDKFLDKSCGMMGFMTMTFGGMSMSNGVMAIIAIVGAITCRKGDKKWVGGGFFLAGVATFTAMLSFVLWTVQAGPLGEKDDTSLKTAFFLMIIAMLHYPLAMFMFWKHLNEQNVGKELDDDQTTFVLEGSDSHVKI</sequence>
<reference evidence="2" key="1">
    <citation type="submission" date="2023-04" db="EMBL/GenBank/DDBJ databases">
        <title>Phytophthora lilii NBRC 32176.</title>
        <authorList>
            <person name="Ichikawa N."/>
            <person name="Sato H."/>
            <person name="Tonouchi N."/>
        </authorList>
    </citation>
    <scope>NUCLEOTIDE SEQUENCE</scope>
    <source>
        <strain evidence="2">NBRC 32176</strain>
    </source>
</reference>
<keyword evidence="1" id="KW-0472">Membrane</keyword>
<keyword evidence="3" id="KW-1185">Reference proteome</keyword>
<feature type="transmembrane region" description="Helical" evidence="1">
    <location>
        <begin position="179"/>
        <end position="200"/>
    </location>
</feature>
<protein>
    <submittedName>
        <fullName evidence="2">Unnamed protein product</fullName>
    </submittedName>
</protein>
<name>A0A9W6XAI7_9STRA</name>
<gene>
    <name evidence="2" type="ORF">Plil01_001477700</name>
</gene>
<evidence type="ECO:0000256" key="1">
    <source>
        <dbReference type="SAM" id="Phobius"/>
    </source>
</evidence>
<dbReference type="Proteomes" id="UP001165083">
    <property type="component" value="Unassembled WGS sequence"/>
</dbReference>
<keyword evidence="1" id="KW-0812">Transmembrane</keyword>
<dbReference type="AlphaFoldDB" id="A0A9W6XAI7"/>
<accession>A0A9W6XAI7</accession>
<organism evidence="2 3">
    <name type="scientific">Phytophthora lilii</name>
    <dbReference type="NCBI Taxonomy" id="2077276"/>
    <lineage>
        <taxon>Eukaryota</taxon>
        <taxon>Sar</taxon>
        <taxon>Stramenopiles</taxon>
        <taxon>Oomycota</taxon>
        <taxon>Peronosporomycetes</taxon>
        <taxon>Peronosporales</taxon>
        <taxon>Peronosporaceae</taxon>
        <taxon>Phytophthora</taxon>
    </lineage>
</organism>
<keyword evidence="1" id="KW-1133">Transmembrane helix</keyword>
<evidence type="ECO:0000313" key="2">
    <source>
        <dbReference type="EMBL" id="GMF34684.1"/>
    </source>
</evidence>
<feature type="transmembrane region" description="Helical" evidence="1">
    <location>
        <begin position="220"/>
        <end position="238"/>
    </location>
</feature>
<feature type="transmembrane region" description="Helical" evidence="1">
    <location>
        <begin position="143"/>
        <end position="167"/>
    </location>
</feature>
<comment type="caution">
    <text evidence="2">The sequence shown here is derived from an EMBL/GenBank/DDBJ whole genome shotgun (WGS) entry which is preliminary data.</text>
</comment>
<dbReference type="EMBL" id="BSXW01001207">
    <property type="protein sequence ID" value="GMF34684.1"/>
    <property type="molecule type" value="Genomic_DNA"/>
</dbReference>
<evidence type="ECO:0000313" key="3">
    <source>
        <dbReference type="Proteomes" id="UP001165083"/>
    </source>
</evidence>
<dbReference type="OrthoDB" id="110782at2759"/>
<proteinExistence type="predicted"/>